<organism evidence="2 3">
    <name type="scientific">Arenibacter troitsensis</name>
    <dbReference type="NCBI Taxonomy" id="188872"/>
    <lineage>
        <taxon>Bacteria</taxon>
        <taxon>Pseudomonadati</taxon>
        <taxon>Bacteroidota</taxon>
        <taxon>Flavobacteriia</taxon>
        <taxon>Flavobacteriales</taxon>
        <taxon>Flavobacteriaceae</taxon>
        <taxon>Arenibacter</taxon>
    </lineage>
</organism>
<dbReference type="OrthoDB" id="1092431at2"/>
<dbReference type="EMBL" id="FXAO01000002">
    <property type="protein sequence ID" value="SMG17041.1"/>
    <property type="molecule type" value="Genomic_DNA"/>
</dbReference>
<name>A0A1X7IPR1_9FLAO</name>
<reference evidence="3" key="1">
    <citation type="submission" date="2017-04" db="EMBL/GenBank/DDBJ databases">
        <authorList>
            <person name="Varghese N."/>
            <person name="Submissions S."/>
        </authorList>
    </citation>
    <scope>NUCLEOTIDE SEQUENCE [LARGE SCALE GENOMIC DNA]</scope>
    <source>
        <strain evidence="3">DSM 19835</strain>
    </source>
</reference>
<dbReference type="InterPro" id="IPR018490">
    <property type="entry name" value="cNMP-bd_dom_sf"/>
</dbReference>
<gene>
    <name evidence="2" type="ORF">SAMN03080602_00935</name>
</gene>
<dbReference type="Proteomes" id="UP000193420">
    <property type="component" value="Unassembled WGS sequence"/>
</dbReference>
<protein>
    <submittedName>
        <fullName evidence="2">cAMP-binding domain of CRP or a regulatory subunit of cAMP-dependent protein kinases</fullName>
    </submittedName>
</protein>
<dbReference type="GO" id="GO:0016301">
    <property type="term" value="F:kinase activity"/>
    <property type="evidence" value="ECO:0007669"/>
    <property type="project" value="UniProtKB-KW"/>
</dbReference>
<sequence>MFDEIFKNTGNTKSFSKGAILQSAGQKLAKAFYVKKGLLKSYIVDEKGKEHIFMFASEGWIVSDIESQAFNNETVLFIEAIENSEVVLVDVSDFSQSEKNQKEFKLILEALTKRMGVMQRRILSLMSASARERYEYFLQTYPELPNRVPQKMIASYLGITPEALSTIRNKITKRH</sequence>
<proteinExistence type="predicted"/>
<feature type="domain" description="Cyclic nucleotide-binding" evidence="1">
    <location>
        <begin position="13"/>
        <end position="96"/>
    </location>
</feature>
<dbReference type="InterPro" id="IPR000595">
    <property type="entry name" value="cNMP-bd_dom"/>
</dbReference>
<dbReference type="STRING" id="188872.SAMN03080602_00935"/>
<dbReference type="Gene3D" id="2.60.120.10">
    <property type="entry name" value="Jelly Rolls"/>
    <property type="match status" value="1"/>
</dbReference>
<keyword evidence="2" id="KW-0418">Kinase</keyword>
<evidence type="ECO:0000313" key="2">
    <source>
        <dbReference type="EMBL" id="SMG17041.1"/>
    </source>
</evidence>
<evidence type="ECO:0000313" key="3">
    <source>
        <dbReference type="Proteomes" id="UP000193420"/>
    </source>
</evidence>
<dbReference type="AlphaFoldDB" id="A0A1X7IPR1"/>
<dbReference type="InterPro" id="IPR014710">
    <property type="entry name" value="RmlC-like_jellyroll"/>
</dbReference>
<evidence type="ECO:0000259" key="1">
    <source>
        <dbReference type="Pfam" id="PF00027"/>
    </source>
</evidence>
<accession>A0A1X7IPR1</accession>
<dbReference type="RefSeq" id="WP_085496700.1">
    <property type="nucleotide sequence ID" value="NZ_FXAO01000002.1"/>
</dbReference>
<dbReference type="SUPFAM" id="SSF51206">
    <property type="entry name" value="cAMP-binding domain-like"/>
    <property type="match status" value="1"/>
</dbReference>
<keyword evidence="2" id="KW-0808">Transferase</keyword>
<keyword evidence="3" id="KW-1185">Reference proteome</keyword>
<dbReference type="Pfam" id="PF00027">
    <property type="entry name" value="cNMP_binding"/>
    <property type="match status" value="1"/>
</dbReference>